<evidence type="ECO:0000313" key="3">
    <source>
        <dbReference type="Proteomes" id="UP001470230"/>
    </source>
</evidence>
<dbReference type="Pfam" id="PF01467">
    <property type="entry name" value="CTP_transf_like"/>
    <property type="match status" value="1"/>
</dbReference>
<organism evidence="2 3">
    <name type="scientific">Tritrichomonas musculus</name>
    <dbReference type="NCBI Taxonomy" id="1915356"/>
    <lineage>
        <taxon>Eukaryota</taxon>
        <taxon>Metamonada</taxon>
        <taxon>Parabasalia</taxon>
        <taxon>Tritrichomonadida</taxon>
        <taxon>Tritrichomonadidae</taxon>
        <taxon>Tritrichomonas</taxon>
    </lineage>
</organism>
<sequence length="228" mass="26465">MDYTELRKKLQTPPIPGRRRAVLLSTGSFCPVHKGHLQNIDLAAKFLSEVHQIDTLVAYISPSCDLYVGHKLGSDCIPFQHRYNMVKLACDVHNQDKNSIQIIIDPWEGNQPMFVPFPYVLEHFQEEIENDFPNENLLVLYVAGSDQFNKCKLYRSSYYVGISRVGYEIIGNTDINRHIYICKDQKYEKYFSDISSTAMREARENGQSIDHLTYEPVVKYLHEVVNWI</sequence>
<keyword evidence="2" id="KW-0808">Transferase</keyword>
<dbReference type="Gene3D" id="3.40.50.620">
    <property type="entry name" value="HUPs"/>
    <property type="match status" value="1"/>
</dbReference>
<dbReference type="InterPro" id="IPR014729">
    <property type="entry name" value="Rossmann-like_a/b/a_fold"/>
</dbReference>
<dbReference type="InterPro" id="IPR051182">
    <property type="entry name" value="Euk_NMN_adenylyltrnsfrase"/>
</dbReference>
<reference evidence="2 3" key="1">
    <citation type="submission" date="2024-04" db="EMBL/GenBank/DDBJ databases">
        <title>Tritrichomonas musculus Genome.</title>
        <authorList>
            <person name="Alves-Ferreira E."/>
            <person name="Grigg M."/>
            <person name="Lorenzi H."/>
            <person name="Galac M."/>
        </authorList>
    </citation>
    <scope>NUCLEOTIDE SEQUENCE [LARGE SCALE GENOMIC DNA]</scope>
    <source>
        <strain evidence="2 3">EAF2021</strain>
    </source>
</reference>
<dbReference type="PANTHER" id="PTHR12039">
    <property type="entry name" value="NICOTINAMIDE MONONUCLEOTIDE ADENYLYLTRANSFERASE"/>
    <property type="match status" value="1"/>
</dbReference>
<feature type="domain" description="Cytidyltransferase-like" evidence="1">
    <location>
        <begin position="26"/>
        <end position="201"/>
    </location>
</feature>
<protein>
    <submittedName>
        <fullName evidence="2">Nicotinamide/nicotinic acid mononucleotide adenylyltransferase 1</fullName>
    </submittedName>
</protein>
<evidence type="ECO:0000259" key="1">
    <source>
        <dbReference type="Pfam" id="PF01467"/>
    </source>
</evidence>
<dbReference type="GO" id="GO:0016779">
    <property type="term" value="F:nucleotidyltransferase activity"/>
    <property type="evidence" value="ECO:0007669"/>
    <property type="project" value="UniProtKB-KW"/>
</dbReference>
<proteinExistence type="predicted"/>
<keyword evidence="2" id="KW-0548">Nucleotidyltransferase</keyword>
<dbReference type="InterPro" id="IPR004821">
    <property type="entry name" value="Cyt_trans-like"/>
</dbReference>
<keyword evidence="3" id="KW-1185">Reference proteome</keyword>
<dbReference type="Proteomes" id="UP001470230">
    <property type="component" value="Unassembled WGS sequence"/>
</dbReference>
<evidence type="ECO:0000313" key="2">
    <source>
        <dbReference type="EMBL" id="KAK8898331.1"/>
    </source>
</evidence>
<accession>A0ABR2L4P2</accession>
<name>A0ABR2L4P2_9EUKA</name>
<comment type="caution">
    <text evidence="2">The sequence shown here is derived from an EMBL/GenBank/DDBJ whole genome shotgun (WGS) entry which is preliminary data.</text>
</comment>
<gene>
    <name evidence="2" type="ORF">M9Y10_000615</name>
</gene>
<dbReference type="EMBL" id="JAPFFF010000001">
    <property type="protein sequence ID" value="KAK8898331.1"/>
    <property type="molecule type" value="Genomic_DNA"/>
</dbReference>
<dbReference type="PANTHER" id="PTHR12039:SF0">
    <property type="entry name" value="NICOTINAMIDE-NUCLEOTIDE ADENYLYLTRANSFERASE"/>
    <property type="match status" value="1"/>
</dbReference>
<dbReference type="SUPFAM" id="SSF52374">
    <property type="entry name" value="Nucleotidylyl transferase"/>
    <property type="match status" value="1"/>
</dbReference>